<accession>D4YZQ1</accession>
<dbReference type="RefSeq" id="WP_013039469.1">
    <property type="nucleotide sequence ID" value="NC_014006.1"/>
</dbReference>
<dbReference type="Proteomes" id="UP000007753">
    <property type="component" value="Chromosome 1"/>
</dbReference>
<feature type="coiled-coil region" evidence="1">
    <location>
        <begin position="35"/>
        <end position="98"/>
    </location>
</feature>
<dbReference type="KEGG" id="sjp:SJA_C1-09990"/>
<evidence type="ECO:0000256" key="1">
    <source>
        <dbReference type="SAM" id="Coils"/>
    </source>
</evidence>
<name>D4YZQ1_SPHIU</name>
<dbReference type="AlphaFoldDB" id="D4YZQ1"/>
<organism evidence="2 3">
    <name type="scientific">Sphingobium indicum (strain DSM 16413 / CCM 7287 / MTCC 6362 / UT26 / NBRC 101211 / UT26S)</name>
    <name type="common">Sphingobium japonicum</name>
    <dbReference type="NCBI Taxonomy" id="452662"/>
    <lineage>
        <taxon>Bacteria</taxon>
        <taxon>Pseudomonadati</taxon>
        <taxon>Pseudomonadota</taxon>
        <taxon>Alphaproteobacteria</taxon>
        <taxon>Sphingomonadales</taxon>
        <taxon>Sphingomonadaceae</taxon>
        <taxon>Sphingobium</taxon>
    </lineage>
</organism>
<reference evidence="2 3" key="1">
    <citation type="journal article" date="2010" name="J. Bacteriol.">
        <title>Complete genome sequence of the representative gamma-hexachlorocyclohexane-degrading bacterium Sphingobium japonicum UT26.</title>
        <authorList>
            <person name="Nagata Y."/>
            <person name="Ohtsubo Y."/>
            <person name="Endo R."/>
            <person name="Ichikawa N."/>
            <person name="Ankai A."/>
            <person name="Oguchi A."/>
            <person name="Fukui S."/>
            <person name="Fujita N."/>
            <person name="Tsuda M."/>
        </authorList>
    </citation>
    <scope>NUCLEOTIDE SEQUENCE [LARGE SCALE GENOMIC DNA]</scope>
    <source>
        <strain evidence="3">DSM 16413 / CCM 7287 / MTCC 6362 / UT26 / NBRC 101211 / UT26S</strain>
    </source>
</reference>
<dbReference type="HOGENOM" id="CLU_1214185_0_0_5"/>
<proteinExistence type="predicted"/>
<dbReference type="EMBL" id="AP010803">
    <property type="protein sequence ID" value="BAI95833.1"/>
    <property type="molecule type" value="Genomic_DNA"/>
</dbReference>
<dbReference type="STRING" id="452662.SJA_C1-09990"/>
<evidence type="ECO:0000313" key="3">
    <source>
        <dbReference type="Proteomes" id="UP000007753"/>
    </source>
</evidence>
<keyword evidence="3" id="KW-1185">Reference proteome</keyword>
<sequence>MIENTLAALKAIDITGAIRRDEDYKAEKAQIEDAISAGQARAQAIRDEIRDAEKAGGVDGEAVADAMLRGEVIEAVSVEKLQKELDTINAGLRTLNQRMTYMVQDRRMKSDPIETEINAAIGPLVEMLQEEAVASVKALAQIYADAEALSRLAPKSRAGSLSESLNDVLIAAGNAHLHSQPEYPVTRELHALAETPCMQYLKRRISNEAHQLRHRPDMDFVRLVAGRK</sequence>
<evidence type="ECO:0000313" key="2">
    <source>
        <dbReference type="EMBL" id="BAI95833.1"/>
    </source>
</evidence>
<keyword evidence="1" id="KW-0175">Coiled coil</keyword>
<dbReference type="GeneID" id="29272641"/>
<protein>
    <submittedName>
        <fullName evidence="2">Uncharacterized protein</fullName>
    </submittedName>
</protein>
<gene>
    <name evidence="2" type="ordered locus">SJA_C1-09990</name>
</gene>